<feature type="compositionally biased region" description="Polar residues" evidence="1">
    <location>
        <begin position="85"/>
        <end position="102"/>
    </location>
</feature>
<feature type="compositionally biased region" description="Basic residues" evidence="1">
    <location>
        <begin position="61"/>
        <end position="70"/>
    </location>
</feature>
<feature type="region of interest" description="Disordered" evidence="1">
    <location>
        <begin position="60"/>
        <end position="119"/>
    </location>
</feature>
<evidence type="ECO:0000313" key="3">
    <source>
        <dbReference type="Proteomes" id="UP000235023"/>
    </source>
</evidence>
<feature type="region of interest" description="Disordered" evidence="1">
    <location>
        <begin position="30"/>
        <end position="49"/>
    </location>
</feature>
<evidence type="ECO:0000313" key="2">
    <source>
        <dbReference type="EMBL" id="PLN80367.1"/>
    </source>
</evidence>
<feature type="compositionally biased region" description="Polar residues" evidence="1">
    <location>
        <begin position="185"/>
        <end position="206"/>
    </location>
</feature>
<organism evidence="2 3">
    <name type="scientific">Aspergillus taichungensis</name>
    <dbReference type="NCBI Taxonomy" id="482145"/>
    <lineage>
        <taxon>Eukaryota</taxon>
        <taxon>Fungi</taxon>
        <taxon>Dikarya</taxon>
        <taxon>Ascomycota</taxon>
        <taxon>Pezizomycotina</taxon>
        <taxon>Eurotiomycetes</taxon>
        <taxon>Eurotiomycetidae</taxon>
        <taxon>Eurotiales</taxon>
        <taxon>Aspergillaceae</taxon>
        <taxon>Aspergillus</taxon>
        <taxon>Aspergillus subgen. Circumdati</taxon>
    </lineage>
</organism>
<protein>
    <submittedName>
        <fullName evidence="2">Uncharacterized protein</fullName>
    </submittedName>
</protein>
<name>A0A2J5HSY2_9EURO</name>
<dbReference type="OrthoDB" id="5380370at2759"/>
<accession>A0A2J5HSY2</accession>
<feature type="compositionally biased region" description="Low complexity" evidence="1">
    <location>
        <begin position="71"/>
        <end position="84"/>
    </location>
</feature>
<dbReference type="EMBL" id="KZ559548">
    <property type="protein sequence ID" value="PLN80367.1"/>
    <property type="molecule type" value="Genomic_DNA"/>
</dbReference>
<sequence length="270" mass="30263">MDTSGFIHDRLKWFDEDRDLDLTLNKYHARSSNPVLGSTPQNKQSFRRTLSLSSASMIRKSTLKPHRKLPHSTSSSQSAAAHSTLTNTVNDNPDSRPLSPQSPAHHAPRSSTSSIEPNAQYYRDPEARRKLRVSLSPQKFDEALRFGFPAPDNISSGPRKSYAFEQNRQLPDFTATSLSDDKPVSGNTDAQRRTSALMPNSASPTREMTLKMTLTRPDLRSESPTAASFRDNDSLQPASLRQVDTAPQVGSPRIREPGLVKKIWRRVRRQ</sequence>
<keyword evidence="3" id="KW-1185">Reference proteome</keyword>
<feature type="region of interest" description="Disordered" evidence="1">
    <location>
        <begin position="173"/>
        <end position="259"/>
    </location>
</feature>
<proteinExistence type="predicted"/>
<reference evidence="3" key="1">
    <citation type="submission" date="2017-12" db="EMBL/GenBank/DDBJ databases">
        <authorList>
            <consortium name="DOE Joint Genome Institute"/>
            <person name="Mondo S.J."/>
            <person name="Kjaerbolling I."/>
            <person name="Vesth T.C."/>
            <person name="Frisvad J.C."/>
            <person name="Nybo J.L."/>
            <person name="Theobald S."/>
            <person name="Kuo A."/>
            <person name="Bowyer P."/>
            <person name="Matsuda Y."/>
            <person name="Lyhne E.K."/>
            <person name="Kogle M.E."/>
            <person name="Clum A."/>
            <person name="Lipzen A."/>
            <person name="Salamov A."/>
            <person name="Ngan C.Y."/>
            <person name="Daum C."/>
            <person name="Chiniquy J."/>
            <person name="Barry K."/>
            <person name="LaButti K."/>
            <person name="Haridas S."/>
            <person name="Simmons B.A."/>
            <person name="Magnuson J.K."/>
            <person name="Mortensen U.H."/>
            <person name="Larsen T.O."/>
            <person name="Grigoriev I.V."/>
            <person name="Baker S.E."/>
            <person name="Andersen M.R."/>
            <person name="Nordberg H.P."/>
            <person name="Cantor M.N."/>
            <person name="Hua S.X."/>
        </authorList>
    </citation>
    <scope>NUCLEOTIDE SEQUENCE [LARGE SCALE GENOMIC DNA]</scope>
    <source>
        <strain evidence="3">IBT 19404</strain>
    </source>
</reference>
<dbReference type="AlphaFoldDB" id="A0A2J5HSY2"/>
<dbReference type="Proteomes" id="UP000235023">
    <property type="component" value="Unassembled WGS sequence"/>
</dbReference>
<evidence type="ECO:0000256" key="1">
    <source>
        <dbReference type="SAM" id="MobiDB-lite"/>
    </source>
</evidence>
<gene>
    <name evidence="2" type="ORF">BDW42DRAFT_113534</name>
</gene>